<accession>A0A8S1Y3Z7</accession>
<feature type="chain" id="PRO_5035743917" evidence="1">
    <location>
        <begin position="17"/>
        <end position="298"/>
    </location>
</feature>
<evidence type="ECO:0000313" key="2">
    <source>
        <dbReference type="EMBL" id="CAD8206554.1"/>
    </source>
</evidence>
<gene>
    <name evidence="2" type="ORF">POCTA_138.1.T1380089</name>
</gene>
<dbReference type="EMBL" id="CAJJDP010000139">
    <property type="protein sequence ID" value="CAD8206554.1"/>
    <property type="molecule type" value="Genomic_DNA"/>
</dbReference>
<evidence type="ECO:0000313" key="3">
    <source>
        <dbReference type="Proteomes" id="UP000683925"/>
    </source>
</evidence>
<dbReference type="OMA" id="NNSICEW"/>
<sequence length="298" mass="34216">MLKIILLFGLVKNLAAETCPVKAITCESIRNRQLCLQSKDYNQNSICEWDQYKCTKSILNRLPCSGYTNEFTCHYKSYGCRWDGSSTNNYDVNSMKSNVNGQCVDRQCEDVSEYFCQSFGQLSCEWQDGRCAQITKCEDFQSIKGCRNSRFKKKCVTIVDGEVLPNEQISASNFDCVVQECKHKKYQFQCTFVNGVQFIWGTDGCSVCSSYTTYQSCVGNGGLCFWDLNQCQNTQCQQYKSPTLCNIKRQQCEWNIQKMRCQLNSTLENQHCYSEYLDQIEVSQTIQITFIVSLTLIG</sequence>
<protein>
    <submittedName>
        <fullName evidence="2">Uncharacterized protein</fullName>
    </submittedName>
</protein>
<proteinExistence type="predicted"/>
<name>A0A8S1Y3Z7_PAROT</name>
<keyword evidence="3" id="KW-1185">Reference proteome</keyword>
<organism evidence="2 3">
    <name type="scientific">Paramecium octaurelia</name>
    <dbReference type="NCBI Taxonomy" id="43137"/>
    <lineage>
        <taxon>Eukaryota</taxon>
        <taxon>Sar</taxon>
        <taxon>Alveolata</taxon>
        <taxon>Ciliophora</taxon>
        <taxon>Intramacronucleata</taxon>
        <taxon>Oligohymenophorea</taxon>
        <taxon>Peniculida</taxon>
        <taxon>Parameciidae</taxon>
        <taxon>Paramecium</taxon>
    </lineage>
</organism>
<comment type="caution">
    <text evidence="2">The sequence shown here is derived from an EMBL/GenBank/DDBJ whole genome shotgun (WGS) entry which is preliminary data.</text>
</comment>
<reference evidence="2" key="1">
    <citation type="submission" date="2021-01" db="EMBL/GenBank/DDBJ databases">
        <authorList>
            <consortium name="Genoscope - CEA"/>
            <person name="William W."/>
        </authorList>
    </citation>
    <scope>NUCLEOTIDE SEQUENCE</scope>
</reference>
<keyword evidence="1" id="KW-0732">Signal</keyword>
<dbReference type="Proteomes" id="UP000683925">
    <property type="component" value="Unassembled WGS sequence"/>
</dbReference>
<feature type="signal peptide" evidence="1">
    <location>
        <begin position="1"/>
        <end position="16"/>
    </location>
</feature>
<dbReference type="AlphaFoldDB" id="A0A8S1Y3Z7"/>
<dbReference type="OrthoDB" id="292786at2759"/>
<evidence type="ECO:0000256" key="1">
    <source>
        <dbReference type="SAM" id="SignalP"/>
    </source>
</evidence>